<keyword evidence="3" id="KW-0256">Endoplasmic reticulum</keyword>
<evidence type="ECO:0000256" key="6">
    <source>
        <dbReference type="SAM" id="Phobius"/>
    </source>
</evidence>
<keyword evidence="5 6" id="KW-0472">Membrane</keyword>
<evidence type="ECO:0000256" key="1">
    <source>
        <dbReference type="ARBA" id="ARBA00004477"/>
    </source>
</evidence>
<evidence type="ECO:0000313" key="8">
    <source>
        <dbReference type="EMBL" id="KAJ4458514.1"/>
    </source>
</evidence>
<dbReference type="Pfam" id="PF02453">
    <property type="entry name" value="Reticulon"/>
    <property type="match status" value="1"/>
</dbReference>
<proteinExistence type="predicted"/>
<dbReference type="EMBL" id="JAPMOS010000028">
    <property type="protein sequence ID" value="KAJ4458514.1"/>
    <property type="molecule type" value="Genomic_DNA"/>
</dbReference>
<protein>
    <recommendedName>
        <fullName evidence="7">Reticulon domain-containing protein</fullName>
    </recommendedName>
</protein>
<gene>
    <name evidence="8" type="ORF">PAPYR_5710</name>
</gene>
<evidence type="ECO:0000256" key="3">
    <source>
        <dbReference type="ARBA" id="ARBA00022824"/>
    </source>
</evidence>
<keyword evidence="4 6" id="KW-1133">Transmembrane helix</keyword>
<comment type="caution">
    <text evidence="8">The sequence shown here is derived from an EMBL/GenBank/DDBJ whole genome shotgun (WGS) entry which is preliminary data.</text>
</comment>
<name>A0ABQ8UGZ4_9EUKA</name>
<feature type="transmembrane region" description="Helical" evidence="6">
    <location>
        <begin position="64"/>
        <end position="83"/>
    </location>
</feature>
<reference evidence="8" key="1">
    <citation type="journal article" date="2022" name="bioRxiv">
        <title>Genomics of Preaxostyla Flagellates Illuminates Evolutionary Transitions and the Path Towards Mitochondrial Loss.</title>
        <authorList>
            <person name="Novak L.V.F."/>
            <person name="Treitli S.C."/>
            <person name="Pyrih J."/>
            <person name="Halakuc P."/>
            <person name="Pipaliya S.V."/>
            <person name="Vacek V."/>
            <person name="Brzon O."/>
            <person name="Soukal P."/>
            <person name="Eme L."/>
            <person name="Dacks J.B."/>
            <person name="Karnkowska A."/>
            <person name="Elias M."/>
            <person name="Hampl V."/>
        </authorList>
    </citation>
    <scope>NUCLEOTIDE SEQUENCE</scope>
    <source>
        <strain evidence="8">RCP-MX</strain>
    </source>
</reference>
<feature type="domain" description="Reticulon" evidence="7">
    <location>
        <begin position="30"/>
        <end position="184"/>
    </location>
</feature>
<keyword evidence="2 6" id="KW-0812">Transmembrane</keyword>
<evidence type="ECO:0000256" key="5">
    <source>
        <dbReference type="ARBA" id="ARBA00023136"/>
    </source>
</evidence>
<evidence type="ECO:0000259" key="7">
    <source>
        <dbReference type="Pfam" id="PF02453"/>
    </source>
</evidence>
<organism evidence="8 9">
    <name type="scientific">Paratrimastix pyriformis</name>
    <dbReference type="NCBI Taxonomy" id="342808"/>
    <lineage>
        <taxon>Eukaryota</taxon>
        <taxon>Metamonada</taxon>
        <taxon>Preaxostyla</taxon>
        <taxon>Paratrimastigidae</taxon>
        <taxon>Paratrimastix</taxon>
    </lineage>
</organism>
<keyword evidence="9" id="KW-1185">Reference proteome</keyword>
<dbReference type="InterPro" id="IPR003388">
    <property type="entry name" value="Reticulon"/>
</dbReference>
<feature type="transmembrane region" description="Helical" evidence="6">
    <location>
        <begin position="145"/>
        <end position="163"/>
    </location>
</feature>
<comment type="subcellular location">
    <subcellularLocation>
        <location evidence="1">Endoplasmic reticulum membrane</location>
        <topology evidence="1">Multi-pass membrane protein</topology>
    </subcellularLocation>
</comment>
<evidence type="ECO:0000256" key="2">
    <source>
        <dbReference type="ARBA" id="ARBA00022692"/>
    </source>
</evidence>
<dbReference type="Proteomes" id="UP001141327">
    <property type="component" value="Unassembled WGS sequence"/>
</dbReference>
<sequence length="236" mass="26276">MEPNTAAAPQAPQEAQKCESCESCCAKPMEVIMWTRPVQTLMHAIPPLSVFYILGYTRTTVLELLSLLGVILMAFSFLTRVVIIKTSLKSFLPTWYLHIFETDSTAVPVEQGCTEACCEQFGHSLATHFYVASDFAMKVARFDDVVLSLKVVAGLLFMMLIGRCSFFKLAFWAFAIALTVPRGYVFLSTFPQTAPYVEMARRYVQMGMDIARQQVDKCIAIAKAKISPAAAAEKRD</sequence>
<evidence type="ECO:0000256" key="4">
    <source>
        <dbReference type="ARBA" id="ARBA00022989"/>
    </source>
</evidence>
<accession>A0ABQ8UGZ4</accession>
<evidence type="ECO:0000313" key="9">
    <source>
        <dbReference type="Proteomes" id="UP001141327"/>
    </source>
</evidence>